<evidence type="ECO:0000313" key="2">
    <source>
        <dbReference type="EMBL" id="JAC61906.1"/>
    </source>
</evidence>
<accession>A0A061QU87</accession>
<feature type="region of interest" description="Disordered" evidence="1">
    <location>
        <begin position="1"/>
        <end position="44"/>
    </location>
</feature>
<dbReference type="EMBL" id="GBEZ01025147">
    <property type="protein sequence ID" value="JAC61906.1"/>
    <property type="molecule type" value="Transcribed_RNA"/>
</dbReference>
<gene>
    <name evidence="2" type="ORF">TSPGSL018_24828</name>
</gene>
<protein>
    <submittedName>
        <fullName evidence="2">Uncharacterized protein</fullName>
    </submittedName>
</protein>
<feature type="non-terminal residue" evidence="2">
    <location>
        <position position="1"/>
    </location>
</feature>
<organism evidence="2">
    <name type="scientific">Tetraselmis sp. GSL018</name>
    <dbReference type="NCBI Taxonomy" id="582737"/>
    <lineage>
        <taxon>Eukaryota</taxon>
        <taxon>Viridiplantae</taxon>
        <taxon>Chlorophyta</taxon>
        <taxon>core chlorophytes</taxon>
        <taxon>Chlorodendrophyceae</taxon>
        <taxon>Chlorodendrales</taxon>
        <taxon>Chlorodendraceae</taxon>
        <taxon>Tetraselmis</taxon>
    </lineage>
</organism>
<dbReference type="AlphaFoldDB" id="A0A061QU87"/>
<reference evidence="2" key="1">
    <citation type="submission" date="2014-05" db="EMBL/GenBank/DDBJ databases">
        <title>The transcriptome of the halophilic microalga Tetraselmis sp. GSL018 isolated from the Great Salt Lake, Utah.</title>
        <authorList>
            <person name="Jinkerson R.E."/>
            <person name="D'Adamo S."/>
            <person name="Posewitz M.C."/>
        </authorList>
    </citation>
    <scope>NUCLEOTIDE SEQUENCE</scope>
    <source>
        <strain evidence="2">GSL018</strain>
    </source>
</reference>
<evidence type="ECO:0000256" key="1">
    <source>
        <dbReference type="SAM" id="MobiDB-lite"/>
    </source>
</evidence>
<name>A0A061QU87_9CHLO</name>
<proteinExistence type="predicted"/>
<sequence length="44" mass="5051">IERLRAQVAELKSGQQTQPEKEQNTARCPGCCLFPRPRSPRNQQ</sequence>